<comment type="caution">
    <text evidence="2">The sequence shown here is derived from an EMBL/GenBank/DDBJ whole genome shotgun (WGS) entry which is preliminary data.</text>
</comment>
<dbReference type="Pfam" id="PF05860">
    <property type="entry name" value="TPS"/>
    <property type="match status" value="1"/>
</dbReference>
<reference evidence="2 3" key="1">
    <citation type="submission" date="2019-03" db="EMBL/GenBank/DDBJ databases">
        <title>Diversity of the mouse oral microbiome.</title>
        <authorList>
            <person name="Joseph S."/>
            <person name="Aduse-Opoku J."/>
            <person name="Curtis M."/>
            <person name="Wade W."/>
            <person name="Hashim A."/>
        </authorList>
    </citation>
    <scope>NUCLEOTIDE SEQUENCE [LARGE SCALE GENOMIC DNA]</scope>
    <source>
        <strain evidence="2 3">WT12</strain>
    </source>
</reference>
<accession>A0A4Y9JQR1</accession>
<dbReference type="OrthoDB" id="2664633at2"/>
<dbReference type="Pfam" id="PF13332">
    <property type="entry name" value="Fil_haemagg_2"/>
    <property type="match status" value="4"/>
</dbReference>
<organism evidence="2 3">
    <name type="scientific">Muribacter muris</name>
    <dbReference type="NCBI Taxonomy" id="67855"/>
    <lineage>
        <taxon>Bacteria</taxon>
        <taxon>Pseudomonadati</taxon>
        <taxon>Pseudomonadota</taxon>
        <taxon>Gammaproteobacteria</taxon>
        <taxon>Pasteurellales</taxon>
        <taxon>Pasteurellaceae</taxon>
        <taxon>Muribacter</taxon>
    </lineage>
</organism>
<dbReference type="NCBIfam" id="TIGR01901">
    <property type="entry name" value="adhes_NPXG"/>
    <property type="match status" value="1"/>
</dbReference>
<feature type="domain" description="Filamentous haemagglutinin FhaB/tRNA nuclease CdiA-like TPS" evidence="1">
    <location>
        <begin position="81"/>
        <end position="201"/>
    </location>
</feature>
<evidence type="ECO:0000259" key="1">
    <source>
        <dbReference type="SMART" id="SM00912"/>
    </source>
</evidence>
<dbReference type="Proteomes" id="UP000297396">
    <property type="component" value="Unassembled WGS sequence"/>
</dbReference>
<proteinExistence type="predicted"/>
<dbReference type="InterPro" id="IPR011050">
    <property type="entry name" value="Pectin_lyase_fold/virulence"/>
</dbReference>
<dbReference type="InterPro" id="IPR025157">
    <property type="entry name" value="Hemagglutinin_rpt"/>
</dbReference>
<evidence type="ECO:0000313" key="3">
    <source>
        <dbReference type="Proteomes" id="UP000297396"/>
    </source>
</evidence>
<protein>
    <submittedName>
        <fullName evidence="2">Filamentous hemagglutinin N-terminal domain-containing protein</fullName>
    </submittedName>
</protein>
<dbReference type="SUPFAM" id="SSF51126">
    <property type="entry name" value="Pectin lyase-like"/>
    <property type="match status" value="1"/>
</dbReference>
<dbReference type="InterPro" id="IPR008638">
    <property type="entry name" value="FhaB/CdiA-like_TPS"/>
</dbReference>
<dbReference type="Gene3D" id="2.160.20.10">
    <property type="entry name" value="Single-stranded right-handed beta-helix, Pectin lyase-like"/>
    <property type="match status" value="1"/>
</dbReference>
<sequence>MRHAKWCVSAVKTAVKPTACRMVVSSNVCRFGYSPFSFWKFLSMQKMSLSKITVALSLCYATQFSYAEIQAANGQTQVARQQGVEIINIATPSQSGLSHNQYNKFNVDKAGAVLNNARQNSQTQLAGQVAANPNLRSQAATVILNEVVSRNPSHIAGKQEIAGQRADYVLANPNGISVDGGGFINTPRASLVVGKATVESGKLTGYQVDGEQGLTTKGSMSGATNVDLIAPTVNVSSNIQAKDGNVNILQGRNKIERADNGELTVSVLPQQEKILDGKVAGSIQAGRIRIHSTDDRASLEVTGSNLTAKQVTVTGGNVKLNGKVTDNTVSSSKNINDKDKFVGKGKSQKDTQQFTKTSVKADSAIVVAANQLVLEGADIQAKDAILVGGKTHLGSVKTKGRTVSTEERSKGSAKIWENSFGTTEKVHHTNIVSDNLKLIATEGKLTGDASKINAQNLVLHGEQGITFQGATEQNFYSDSSVFKNISSKRKTGKSLQSAAAQNYVASELNVKGDLIISSGSDIQFAGTIGRVDGDLVIANGGKLQFKAEEVKNSHNVDDKEKYWGGLAGSKTLVSTRNDREQHGADFTVKGAILADAKKGVNISGSRVISGKDALVKANEGSLRLDSVENFSSYQEQGRKGTIFDITKERTKGYKVVYTQQGSDLRSQSNLRLVSDKNVDIIGSRVQAGGVLDIVAGGDINIQGSRNHLSQNHTQSGIGFTAKVEKPTLSLDKEGVAKSSVDLLVNVIEDKVKRDELAKNLVSNVKDNLKFKGEASATLGFYKHNKSLTESTHTASSVSGGETNLAANNVNVAGSKVSATNSDLNINANNVNTQAQHNSSDSTKKNTDVGITNTVTVTESGITNKLSFGVQHSQANSSTTSAQGSQLSAANNLNINANQGISHSGSQLNAGQNISENAQNVSHKAESNTESNHKKNVDVGLTLTTSLDKNKVVNGSLVLGASGGREQSSATNAQSTTVTAGNDVNVNAAHLTDVGTQYQGGGNVNLNSQSHNIQSAQNTKQNDKLNAGVTIGVSASTKDFASANVGVNAGIHFQKDQSNSTTAHKANVQGENVNITTGTLNSQGDISATHNVNIKADQANFTQSQNTSSHKGGGFTLNVGVGAIVVPAAGAAVPSVDVNFTANGHKGSRTDAVSHNVQGGNNVGIHGKDSVNLQGTNVTAGNNASITGNTVDVQPGKSNVNDLNVSVGGGVSVGANTSSLGINGNINVQHENSTTHQGVSINGQNVNIQAQNGVNLTGVSSNSTNLNLDGSKGDVNLNAAKNNVNKTGVDVGLSLNGGISDDKWVPASGSGKLNVDVIRNETHTTTDLNTQNATISGNNAQFNGGSVNAPNVTNNLSGKTTTTSVTDKVSETSVNLSANGSGKFTPYPADKWAESAKKDWDNGTIAGVKSDVNVKVDSTKTETVKQGGINPAKPQVVKNKVVKTNIVLTTKKKEQLLNMMRFKHFGRH</sequence>
<evidence type="ECO:0000313" key="2">
    <source>
        <dbReference type="EMBL" id="TFV07662.1"/>
    </source>
</evidence>
<dbReference type="InterPro" id="IPR012334">
    <property type="entry name" value="Pectin_lyas_fold"/>
</dbReference>
<gene>
    <name evidence="2" type="ORF">E4T80_12035</name>
</gene>
<name>A0A4Y9JQR1_9PAST</name>
<dbReference type="SMART" id="SM00912">
    <property type="entry name" value="Haemagg_act"/>
    <property type="match status" value="1"/>
</dbReference>
<dbReference type="EMBL" id="SPPA01000040">
    <property type="protein sequence ID" value="TFV07662.1"/>
    <property type="molecule type" value="Genomic_DNA"/>
</dbReference>
<dbReference type="GO" id="GO:0003824">
    <property type="term" value="F:catalytic activity"/>
    <property type="evidence" value="ECO:0007669"/>
    <property type="project" value="UniProtKB-ARBA"/>
</dbReference>